<dbReference type="Gramene" id="Solyc01g066600.3.1">
    <property type="protein sequence ID" value="Solyc01g066600.3.1"/>
    <property type="gene ID" value="Solyc01g066600.3"/>
</dbReference>
<accession>A0A3Q7EZ94</accession>
<dbReference type="Proteomes" id="UP000004994">
    <property type="component" value="Chromosome 1"/>
</dbReference>
<reference evidence="1" key="1">
    <citation type="journal article" date="2012" name="Nature">
        <title>The tomato genome sequence provides insights into fleshy fruit evolution.</title>
        <authorList>
            <consortium name="Tomato Genome Consortium"/>
        </authorList>
    </citation>
    <scope>NUCLEOTIDE SEQUENCE [LARGE SCALE GENOMIC DNA]</scope>
    <source>
        <strain evidence="1">cv. Heinz 1706</strain>
    </source>
</reference>
<proteinExistence type="predicted"/>
<dbReference type="AlphaFoldDB" id="A0A3Q7EZ94"/>
<keyword evidence="2" id="KW-1185">Reference proteome</keyword>
<dbReference type="EnsemblPlants" id="Solyc01g066600.3.1">
    <property type="protein sequence ID" value="Solyc01g066600.3.1"/>
    <property type="gene ID" value="Solyc01g066600.3"/>
</dbReference>
<evidence type="ECO:0000313" key="2">
    <source>
        <dbReference type="Proteomes" id="UP000004994"/>
    </source>
</evidence>
<reference evidence="1" key="2">
    <citation type="submission" date="2019-01" db="UniProtKB">
        <authorList>
            <consortium name="EnsemblPlants"/>
        </authorList>
    </citation>
    <scope>IDENTIFICATION</scope>
    <source>
        <strain evidence="1">cv. Heinz 1706</strain>
    </source>
</reference>
<organism evidence="1">
    <name type="scientific">Solanum lycopersicum</name>
    <name type="common">Tomato</name>
    <name type="synonym">Lycopersicon esculentum</name>
    <dbReference type="NCBI Taxonomy" id="4081"/>
    <lineage>
        <taxon>Eukaryota</taxon>
        <taxon>Viridiplantae</taxon>
        <taxon>Streptophyta</taxon>
        <taxon>Embryophyta</taxon>
        <taxon>Tracheophyta</taxon>
        <taxon>Spermatophyta</taxon>
        <taxon>Magnoliopsida</taxon>
        <taxon>eudicotyledons</taxon>
        <taxon>Gunneridae</taxon>
        <taxon>Pentapetalae</taxon>
        <taxon>asterids</taxon>
        <taxon>lamiids</taxon>
        <taxon>Solanales</taxon>
        <taxon>Solanaceae</taxon>
        <taxon>Solanoideae</taxon>
        <taxon>Solaneae</taxon>
        <taxon>Solanum</taxon>
        <taxon>Solanum subgen. Lycopersicon</taxon>
    </lineage>
</organism>
<evidence type="ECO:0000313" key="1">
    <source>
        <dbReference type="EnsemblPlants" id="Solyc01g066600.3.1"/>
    </source>
</evidence>
<sequence>GSYNSGISKRLLQKREIVENWKRLLASLKGEDQQQLQLHSQTPKPLLLVDCCMPLPLHFLHHHQQHRPPNHLLLHMDYCMPPPLHFLHHHHKH</sequence>
<dbReference type="InParanoid" id="A0A3Q7EZ94"/>
<protein>
    <submittedName>
        <fullName evidence="1">Uncharacterized protein</fullName>
    </submittedName>
</protein>
<name>A0A3Q7EZ94_SOLLC</name>